<feature type="transmembrane region" description="Helical" evidence="1">
    <location>
        <begin position="12"/>
        <end position="29"/>
    </location>
</feature>
<evidence type="ECO:0000256" key="1">
    <source>
        <dbReference type="SAM" id="Phobius"/>
    </source>
</evidence>
<feature type="transmembrane region" description="Helical" evidence="1">
    <location>
        <begin position="475"/>
        <end position="492"/>
    </location>
</feature>
<sequence length="518" mass="53698">MESHVVLTSAHWVYLCGVVSIITTLVFRANVVAPAILATFATVFAFSGQVSTAIEAVFFAPLTAARELFNIFLVISLMTALLNALKRINADVRMVQPFRAVMVNGHVGFFVLGFVSYVLSLFFWPTPAVPLIAGILLPAAIYAGVPPLGAALCIGIAGLGTALSSDYVIKVAPGISAKAAAVAMPDVADKALLLSLITGGIAFLIAYLRIRKQIQAPDARHLERWEATQVTANAVVTPAAGTSRARIRRGKPQHASVGDGGQVSGASGSRALLLSSRDLLTPWQERWSRCFAIVIPVAFLAIVVYMVLPHLIPGFKGASGAAAAALVGGVSALLMVAVAAARDYRAMCRSTAEHVTEGLVFSFRAMSSVLPIAGFFFIGVAGTAAPILGLPAGTHAPGLLADLVKAGEVYIPHNAFFVSYGILLAGMVTGIDGSGFAGLPLTGALAGALGRTVGFDVSTLAAIGQMGSVWTGKTLTAWSALAAVASFARVPVLQAVRYLLLPVVSGLVVSTLVAILIW</sequence>
<proteinExistence type="predicted"/>
<dbReference type="RefSeq" id="WP_090807617.1">
    <property type="nucleotide sequence ID" value="NZ_FNKX01000002.1"/>
</dbReference>
<feature type="transmembrane region" description="Helical" evidence="1">
    <location>
        <begin position="290"/>
        <end position="308"/>
    </location>
</feature>
<feature type="transmembrane region" description="Helical" evidence="1">
    <location>
        <begin position="320"/>
        <end position="341"/>
    </location>
</feature>
<feature type="transmembrane region" description="Helical" evidence="1">
    <location>
        <begin position="410"/>
        <end position="431"/>
    </location>
</feature>
<dbReference type="Proteomes" id="UP000199365">
    <property type="component" value="Unassembled WGS sequence"/>
</dbReference>
<evidence type="ECO:0000313" key="3">
    <source>
        <dbReference type="Proteomes" id="UP000199365"/>
    </source>
</evidence>
<accession>A0A1H1JJ67</accession>
<feature type="transmembrane region" description="Helical" evidence="1">
    <location>
        <begin position="369"/>
        <end position="390"/>
    </location>
</feature>
<keyword evidence="3" id="KW-1185">Reference proteome</keyword>
<feature type="transmembrane region" description="Helical" evidence="1">
    <location>
        <begin position="443"/>
        <end position="463"/>
    </location>
</feature>
<dbReference type="EMBL" id="FNKX01000002">
    <property type="protein sequence ID" value="SDR49769.1"/>
    <property type="molecule type" value="Genomic_DNA"/>
</dbReference>
<keyword evidence="1" id="KW-1133">Transmembrane helix</keyword>
<feature type="transmembrane region" description="Helical" evidence="1">
    <location>
        <begin position="131"/>
        <end position="160"/>
    </location>
</feature>
<evidence type="ECO:0000313" key="2">
    <source>
        <dbReference type="EMBL" id="SDR49769.1"/>
    </source>
</evidence>
<feature type="transmembrane region" description="Helical" evidence="1">
    <location>
        <begin position="191"/>
        <end position="210"/>
    </location>
</feature>
<organism evidence="2 3">
    <name type="scientific">Paraburkholderia tuberum</name>
    <dbReference type="NCBI Taxonomy" id="157910"/>
    <lineage>
        <taxon>Bacteria</taxon>
        <taxon>Pseudomonadati</taxon>
        <taxon>Pseudomonadota</taxon>
        <taxon>Betaproteobacteria</taxon>
        <taxon>Burkholderiales</taxon>
        <taxon>Burkholderiaceae</taxon>
        <taxon>Paraburkholderia</taxon>
    </lineage>
</organism>
<feature type="transmembrane region" description="Helical" evidence="1">
    <location>
        <begin position="499"/>
        <end position="517"/>
    </location>
</feature>
<name>A0A1H1JJ67_9BURK</name>
<feature type="transmembrane region" description="Helical" evidence="1">
    <location>
        <begin position="68"/>
        <end position="85"/>
    </location>
</feature>
<gene>
    <name evidence="2" type="ORF">SAMN05445850_4925</name>
</gene>
<protein>
    <recommendedName>
        <fullName evidence="4">H+/gluconate symporter</fullName>
    </recommendedName>
</protein>
<keyword evidence="1" id="KW-0812">Transmembrane</keyword>
<feature type="transmembrane region" description="Helical" evidence="1">
    <location>
        <begin position="106"/>
        <end position="125"/>
    </location>
</feature>
<keyword evidence="1" id="KW-0472">Membrane</keyword>
<feature type="transmembrane region" description="Helical" evidence="1">
    <location>
        <begin position="36"/>
        <end position="62"/>
    </location>
</feature>
<dbReference type="STRING" id="157910.SAMN05445850_4925"/>
<reference evidence="3" key="1">
    <citation type="submission" date="2016-10" db="EMBL/GenBank/DDBJ databases">
        <authorList>
            <person name="Varghese N."/>
            <person name="Submissions S."/>
        </authorList>
    </citation>
    <scope>NUCLEOTIDE SEQUENCE [LARGE SCALE GENOMIC DNA]</scope>
    <source>
        <strain evidence="3">DUS833</strain>
    </source>
</reference>
<evidence type="ECO:0008006" key="4">
    <source>
        <dbReference type="Google" id="ProtNLM"/>
    </source>
</evidence>
<dbReference type="AlphaFoldDB" id="A0A1H1JJ67"/>